<keyword evidence="2" id="KW-1185">Reference proteome</keyword>
<gene>
    <name evidence="1" type="ORF">EVAR_71500_1</name>
</gene>
<name>A0A4C2AFB4_EUMVA</name>
<evidence type="ECO:0000313" key="2">
    <source>
        <dbReference type="Proteomes" id="UP000299102"/>
    </source>
</evidence>
<reference evidence="1 2" key="1">
    <citation type="journal article" date="2019" name="Commun. Biol.">
        <title>The bagworm genome reveals a unique fibroin gene that provides high tensile strength.</title>
        <authorList>
            <person name="Kono N."/>
            <person name="Nakamura H."/>
            <person name="Ohtoshi R."/>
            <person name="Tomita M."/>
            <person name="Numata K."/>
            <person name="Arakawa K."/>
        </authorList>
    </citation>
    <scope>NUCLEOTIDE SEQUENCE [LARGE SCALE GENOMIC DNA]</scope>
</reference>
<accession>A0A4C2AFB4</accession>
<evidence type="ECO:0000313" key="1">
    <source>
        <dbReference type="EMBL" id="GBP97819.1"/>
    </source>
</evidence>
<sequence length="213" mass="22663">MEEEIRGSAVGCMLHVNACCGQVFIMNFHELTPHTLELFVNIAGQQAVPQNKESGSGSSGITECVENPEQRLAAGLSLAAQLIALLAWYLDVRLPYPLNFSEYGSARIGSGGSGSIAEKCARRLGACVVALALRSGQVPPSYPPAALAALHELARAAAIDEPQLGRVEAWLSSSLCGAGATWEETWPPADSDDDEPPEHLHWADVDQVNAYIP</sequence>
<dbReference type="Proteomes" id="UP000299102">
    <property type="component" value="Unassembled WGS sequence"/>
</dbReference>
<dbReference type="AlphaFoldDB" id="A0A4C2AFB4"/>
<organism evidence="1 2">
    <name type="scientific">Eumeta variegata</name>
    <name type="common">Bagworm moth</name>
    <name type="synonym">Eumeta japonica</name>
    <dbReference type="NCBI Taxonomy" id="151549"/>
    <lineage>
        <taxon>Eukaryota</taxon>
        <taxon>Metazoa</taxon>
        <taxon>Ecdysozoa</taxon>
        <taxon>Arthropoda</taxon>
        <taxon>Hexapoda</taxon>
        <taxon>Insecta</taxon>
        <taxon>Pterygota</taxon>
        <taxon>Neoptera</taxon>
        <taxon>Endopterygota</taxon>
        <taxon>Lepidoptera</taxon>
        <taxon>Glossata</taxon>
        <taxon>Ditrysia</taxon>
        <taxon>Tineoidea</taxon>
        <taxon>Psychidae</taxon>
        <taxon>Oiketicinae</taxon>
        <taxon>Eumeta</taxon>
    </lineage>
</organism>
<protein>
    <submittedName>
        <fullName evidence="1">Uncharacterized protein</fullName>
    </submittedName>
</protein>
<proteinExistence type="predicted"/>
<dbReference type="EMBL" id="BGZK01003010">
    <property type="protein sequence ID" value="GBP97819.1"/>
    <property type="molecule type" value="Genomic_DNA"/>
</dbReference>
<comment type="caution">
    <text evidence="1">The sequence shown here is derived from an EMBL/GenBank/DDBJ whole genome shotgun (WGS) entry which is preliminary data.</text>
</comment>